<dbReference type="EMBL" id="JBBPBM010000001">
    <property type="protein sequence ID" value="KAK8599896.1"/>
    <property type="molecule type" value="Genomic_DNA"/>
</dbReference>
<name>A0ABR2GBL8_9ROSI</name>
<organism evidence="1 2">
    <name type="scientific">Hibiscus sabdariffa</name>
    <name type="common">roselle</name>
    <dbReference type="NCBI Taxonomy" id="183260"/>
    <lineage>
        <taxon>Eukaryota</taxon>
        <taxon>Viridiplantae</taxon>
        <taxon>Streptophyta</taxon>
        <taxon>Embryophyta</taxon>
        <taxon>Tracheophyta</taxon>
        <taxon>Spermatophyta</taxon>
        <taxon>Magnoliopsida</taxon>
        <taxon>eudicotyledons</taxon>
        <taxon>Gunneridae</taxon>
        <taxon>Pentapetalae</taxon>
        <taxon>rosids</taxon>
        <taxon>malvids</taxon>
        <taxon>Malvales</taxon>
        <taxon>Malvaceae</taxon>
        <taxon>Malvoideae</taxon>
        <taxon>Hibiscus</taxon>
    </lineage>
</organism>
<evidence type="ECO:0000313" key="1">
    <source>
        <dbReference type="EMBL" id="KAK8599896.1"/>
    </source>
</evidence>
<accession>A0ABR2GBL8</accession>
<sequence length="68" mass="7659">MVEWPRPLLVVVRQGGDEWLCPFKVAPCFPSKDRLPSLHSLQLWLSPYASSLYLWLAMVVGDGNAVDC</sequence>
<protein>
    <submittedName>
        <fullName evidence="1">Uncharacterized protein</fullName>
    </submittedName>
</protein>
<evidence type="ECO:0000313" key="2">
    <source>
        <dbReference type="Proteomes" id="UP001472677"/>
    </source>
</evidence>
<comment type="caution">
    <text evidence="1">The sequence shown here is derived from an EMBL/GenBank/DDBJ whole genome shotgun (WGS) entry which is preliminary data.</text>
</comment>
<proteinExistence type="predicted"/>
<reference evidence="1 2" key="1">
    <citation type="journal article" date="2024" name="G3 (Bethesda)">
        <title>Genome assembly of Hibiscus sabdariffa L. provides insights into metabolisms of medicinal natural products.</title>
        <authorList>
            <person name="Kim T."/>
        </authorList>
    </citation>
    <scope>NUCLEOTIDE SEQUENCE [LARGE SCALE GENOMIC DNA]</scope>
    <source>
        <strain evidence="1">TK-2024</strain>
        <tissue evidence="1">Old leaves</tissue>
    </source>
</reference>
<dbReference type="Proteomes" id="UP001472677">
    <property type="component" value="Unassembled WGS sequence"/>
</dbReference>
<gene>
    <name evidence="1" type="ORF">V6N12_049765</name>
</gene>
<keyword evidence="2" id="KW-1185">Reference proteome</keyword>